<evidence type="ECO:0000259" key="2">
    <source>
        <dbReference type="Pfam" id="PF00534"/>
    </source>
</evidence>
<sequence length="730" mass="85233">MDEKSLVKKAKRVLKEEGVGILLRKTHLYLRSNMCKHKPSSNMEWAQSYYHDVLFINGCCLEHPYRYRVSHQREQLEANNISTAEVFYQEISMDLVKNFRIFIFFRCPYTDLIGEFIKKAKRYNKTVLFDIDDLMIDTRYTKTIPYVQTMSENDKKLYDDGVVAMGKLLSMCDAAITTTEVLADELGKYISDVTINRNVASEYMIKISEDAWKRNSNKEENIVKIGYFSGSITHNPDFAIVLPALVRLMEKYQHVELILVGELDIPRELKVFKERIIVSKMISWKRLPDLIAEIDINIAPLDDTIFNRAKSENKWIEASLVKVPTVASRVGAFEKMIENGKTGILCENTIDEWYGKLELLVQNSNIRKTLAENAYHYVYEHCTSVYAGTKYSDYIYSKMRPNIVFILPVIQISGGALVVLKHSSMLQQCGYDVTIFNDGYEKVIELEQDGNIFPVISKKDIRIKAFIDKCVTTLWSTCDFFNEYGKIGERYYLIQNYETDFYKPGEIFRIRANQTYRFRMPVKHITISKWCQDWLREKYNIDSYYAPNGLDTERFYPVKRDFNGKIRILIEGNSEDYYKNVDESFQVINQLDPEKYEIWYMSYQGKPKDWYRVDKFLHKVPYIQVPEIYRECHILIKSSILESFSYPPLEMMATGGCVVVAPNGGNVEYLRNRENCLFYQLGNVSEARDKIQEILKDESLRSTIINGGIATAKTRTWNNISKDVLTLYEK</sequence>
<dbReference type="Pfam" id="PF00534">
    <property type="entry name" value="Glycos_transf_1"/>
    <property type="match status" value="1"/>
</dbReference>
<dbReference type="Pfam" id="PF13692">
    <property type="entry name" value="Glyco_trans_1_4"/>
    <property type="match status" value="1"/>
</dbReference>
<dbReference type="Gene3D" id="3.40.50.2000">
    <property type="entry name" value="Glycogen Phosphorylase B"/>
    <property type="match status" value="2"/>
</dbReference>
<dbReference type="EMBL" id="LT630003">
    <property type="protein sequence ID" value="SET96050.1"/>
    <property type="molecule type" value="Genomic_DNA"/>
</dbReference>
<name>A0ABY1CE97_9FIRM</name>
<accession>A0ABY1CE97</accession>
<reference evidence="3 4" key="1">
    <citation type="submission" date="2016-10" db="EMBL/GenBank/DDBJ databases">
        <authorList>
            <person name="Varghese N."/>
            <person name="Submissions S."/>
        </authorList>
    </citation>
    <scope>NUCLEOTIDE SEQUENCE [LARGE SCALE GENOMIC DNA]</scope>
    <source>
        <strain evidence="3 4">ATCC 19403</strain>
    </source>
</reference>
<dbReference type="RefSeq" id="WP_100042997.1">
    <property type="nucleotide sequence ID" value="NZ_LT630003.1"/>
</dbReference>
<dbReference type="SUPFAM" id="SSF53756">
    <property type="entry name" value="UDP-Glycosyltransferase/glycogen phosphorylase"/>
    <property type="match status" value="2"/>
</dbReference>
<evidence type="ECO:0000256" key="1">
    <source>
        <dbReference type="ARBA" id="ARBA00022679"/>
    </source>
</evidence>
<keyword evidence="4" id="KW-1185">Reference proteome</keyword>
<dbReference type="PANTHER" id="PTHR46401:SF2">
    <property type="entry name" value="GLYCOSYLTRANSFERASE WBBK-RELATED"/>
    <property type="match status" value="1"/>
</dbReference>
<dbReference type="PANTHER" id="PTHR46401">
    <property type="entry name" value="GLYCOSYLTRANSFERASE WBBK-RELATED"/>
    <property type="match status" value="1"/>
</dbReference>
<protein>
    <submittedName>
        <fullName evidence="3">Glycosyl transferases group 1</fullName>
    </submittedName>
</protein>
<keyword evidence="1 3" id="KW-0808">Transferase</keyword>
<proteinExistence type="predicted"/>
<dbReference type="GO" id="GO:0016740">
    <property type="term" value="F:transferase activity"/>
    <property type="evidence" value="ECO:0007669"/>
    <property type="project" value="UniProtKB-KW"/>
</dbReference>
<feature type="domain" description="Glycosyl transferase family 1" evidence="2">
    <location>
        <begin position="615"/>
        <end position="708"/>
    </location>
</feature>
<dbReference type="Proteomes" id="UP000198970">
    <property type="component" value="Chromosome I"/>
</dbReference>
<dbReference type="CDD" id="cd03801">
    <property type="entry name" value="GT4_PimA-like"/>
    <property type="match status" value="1"/>
</dbReference>
<evidence type="ECO:0000313" key="4">
    <source>
        <dbReference type="Proteomes" id="UP000198970"/>
    </source>
</evidence>
<organism evidence="3 4">
    <name type="scientific">Lacrimispora sphenoides JCM 1415</name>
    <dbReference type="NCBI Taxonomy" id="1297793"/>
    <lineage>
        <taxon>Bacteria</taxon>
        <taxon>Bacillati</taxon>
        <taxon>Bacillota</taxon>
        <taxon>Clostridia</taxon>
        <taxon>Lachnospirales</taxon>
        <taxon>Lachnospiraceae</taxon>
        <taxon>Lacrimispora</taxon>
    </lineage>
</organism>
<gene>
    <name evidence="3" type="ORF">SAMN02745906_3435</name>
</gene>
<dbReference type="InterPro" id="IPR001296">
    <property type="entry name" value="Glyco_trans_1"/>
</dbReference>
<evidence type="ECO:0000313" key="3">
    <source>
        <dbReference type="EMBL" id="SET96050.1"/>
    </source>
</evidence>
<dbReference type="Gene3D" id="3.40.50.11090">
    <property type="match status" value="1"/>
</dbReference>